<dbReference type="PANTHER" id="PTHR13439:SF6">
    <property type="entry name" value="AAR085WP"/>
    <property type="match status" value="1"/>
</dbReference>
<evidence type="ECO:0000256" key="6">
    <source>
        <dbReference type="SAM" id="Phobius"/>
    </source>
</evidence>
<protein>
    <recommendedName>
        <fullName evidence="7">TLC domain-containing protein</fullName>
    </recommendedName>
</protein>
<dbReference type="PANTHER" id="PTHR13439">
    <property type="entry name" value="CT120 PROTEIN"/>
    <property type="match status" value="1"/>
</dbReference>
<comment type="subcellular location">
    <subcellularLocation>
        <location evidence="1">Membrane</location>
        <topology evidence="1">Multi-pass membrane protein</topology>
    </subcellularLocation>
</comment>
<evidence type="ECO:0000256" key="2">
    <source>
        <dbReference type="ARBA" id="ARBA00022692"/>
    </source>
</evidence>
<dbReference type="AlphaFoldDB" id="A0A9P8NUF0"/>
<dbReference type="PROSITE" id="PS50922">
    <property type="entry name" value="TLC"/>
    <property type="match status" value="1"/>
</dbReference>
<evidence type="ECO:0000313" key="8">
    <source>
        <dbReference type="EMBL" id="KAH3659557.1"/>
    </source>
</evidence>
<evidence type="ECO:0000256" key="5">
    <source>
        <dbReference type="PROSITE-ProRule" id="PRU00205"/>
    </source>
</evidence>
<evidence type="ECO:0000256" key="3">
    <source>
        <dbReference type="ARBA" id="ARBA00022989"/>
    </source>
</evidence>
<reference evidence="8" key="2">
    <citation type="submission" date="2021-01" db="EMBL/GenBank/DDBJ databases">
        <authorList>
            <person name="Schikora-Tamarit M.A."/>
        </authorList>
    </citation>
    <scope>NUCLEOTIDE SEQUENCE</scope>
    <source>
        <strain evidence="8">NCAIM Y.01608</strain>
    </source>
</reference>
<feature type="transmembrane region" description="Helical" evidence="6">
    <location>
        <begin position="42"/>
        <end position="63"/>
    </location>
</feature>
<gene>
    <name evidence="8" type="ORF">OGATHE_005602</name>
</gene>
<dbReference type="GO" id="GO:0016020">
    <property type="term" value="C:membrane"/>
    <property type="evidence" value="ECO:0007669"/>
    <property type="project" value="UniProtKB-SubCell"/>
</dbReference>
<comment type="caution">
    <text evidence="8">The sequence shown here is derived from an EMBL/GenBank/DDBJ whole genome shotgun (WGS) entry which is preliminary data.</text>
</comment>
<organism evidence="8 9">
    <name type="scientific">Ogataea polymorpha</name>
    <dbReference type="NCBI Taxonomy" id="460523"/>
    <lineage>
        <taxon>Eukaryota</taxon>
        <taxon>Fungi</taxon>
        <taxon>Dikarya</taxon>
        <taxon>Ascomycota</taxon>
        <taxon>Saccharomycotina</taxon>
        <taxon>Pichiomycetes</taxon>
        <taxon>Pichiales</taxon>
        <taxon>Pichiaceae</taxon>
        <taxon>Ogataea</taxon>
    </lineage>
</organism>
<feature type="transmembrane region" description="Helical" evidence="6">
    <location>
        <begin position="168"/>
        <end position="187"/>
    </location>
</feature>
<evidence type="ECO:0000259" key="7">
    <source>
        <dbReference type="PROSITE" id="PS50922"/>
    </source>
</evidence>
<evidence type="ECO:0000313" key="9">
    <source>
        <dbReference type="Proteomes" id="UP000788993"/>
    </source>
</evidence>
<feature type="transmembrane region" description="Helical" evidence="6">
    <location>
        <begin position="83"/>
        <end position="100"/>
    </location>
</feature>
<proteinExistence type="predicted"/>
<feature type="transmembrane region" description="Helical" evidence="6">
    <location>
        <begin position="240"/>
        <end position="263"/>
    </location>
</feature>
<dbReference type="EMBL" id="JAEUBD010001504">
    <property type="protein sequence ID" value="KAH3659557.1"/>
    <property type="molecule type" value="Genomic_DNA"/>
</dbReference>
<dbReference type="Proteomes" id="UP000788993">
    <property type="component" value="Unassembled WGS sequence"/>
</dbReference>
<name>A0A9P8NUF0_9ASCO</name>
<evidence type="ECO:0000256" key="4">
    <source>
        <dbReference type="ARBA" id="ARBA00023136"/>
    </source>
</evidence>
<dbReference type="GO" id="GO:0005783">
    <property type="term" value="C:endoplasmic reticulum"/>
    <property type="evidence" value="ECO:0007669"/>
    <property type="project" value="TreeGrafter"/>
</dbReference>
<keyword evidence="2 5" id="KW-0812">Transmembrane</keyword>
<feature type="domain" description="TLC" evidence="7">
    <location>
        <begin position="74"/>
        <end position="275"/>
    </location>
</feature>
<evidence type="ECO:0000256" key="1">
    <source>
        <dbReference type="ARBA" id="ARBA00004141"/>
    </source>
</evidence>
<feature type="transmembrane region" description="Helical" evidence="6">
    <location>
        <begin position="142"/>
        <end position="161"/>
    </location>
</feature>
<dbReference type="Pfam" id="PF03798">
    <property type="entry name" value="TRAM_LAG1_CLN8"/>
    <property type="match status" value="1"/>
</dbReference>
<dbReference type="GO" id="GO:0055088">
    <property type="term" value="P:lipid homeostasis"/>
    <property type="evidence" value="ECO:0007669"/>
    <property type="project" value="TreeGrafter"/>
</dbReference>
<dbReference type="SMART" id="SM00724">
    <property type="entry name" value="TLC"/>
    <property type="match status" value="1"/>
</dbReference>
<accession>A0A9P8NUF0</accession>
<sequence length="284" mass="32616">MDLISKFRASCEYRAPIAVRVPFLDAIVPDRTGSKLLEVLDVLVLGVLFYHGLYLVCRLLCLLPRMRSLVPKKTDQLDFSMRTVSFIQSTLIVVLAIPLFDNKYLNQDRVFATTPYSEMYSTLAASYFVWDTAMSLRHLQHFGLGFLIHGVMASTVFLSGIRTQMIHYYSPIFLLFEVSTPFLNLRWVALKFPELVPQWLALANNIVLISTFFGARIFWGWYQIYRLAGDLYAARHDPRFVLSTAIIILSTNFVLDILNAFWFSKMLTVAVATIMGRKDKLKLM</sequence>
<dbReference type="InterPro" id="IPR006634">
    <property type="entry name" value="TLC-dom"/>
</dbReference>
<reference evidence="8" key="1">
    <citation type="journal article" date="2021" name="Open Biol.">
        <title>Shared evolutionary footprints suggest mitochondrial oxidative damage underlies multiple complex I losses in fungi.</title>
        <authorList>
            <person name="Schikora-Tamarit M.A."/>
            <person name="Marcet-Houben M."/>
            <person name="Nosek J."/>
            <person name="Gabaldon T."/>
        </authorList>
    </citation>
    <scope>NUCLEOTIDE SEQUENCE</scope>
    <source>
        <strain evidence="8">NCAIM Y.01608</strain>
    </source>
</reference>
<keyword evidence="3 6" id="KW-1133">Transmembrane helix</keyword>
<feature type="transmembrane region" description="Helical" evidence="6">
    <location>
        <begin position="199"/>
        <end position="219"/>
    </location>
</feature>
<keyword evidence="4 5" id="KW-0472">Membrane</keyword>
<dbReference type="InterPro" id="IPR050846">
    <property type="entry name" value="TLCD"/>
</dbReference>
<keyword evidence="9" id="KW-1185">Reference proteome</keyword>